<evidence type="ECO:0000313" key="2">
    <source>
        <dbReference type="EMBL" id="KRY14428.1"/>
    </source>
</evidence>
<organism evidence="2 3">
    <name type="scientific">Trichinella britovi</name>
    <name type="common">Parasitic roundworm</name>
    <dbReference type="NCBI Taxonomy" id="45882"/>
    <lineage>
        <taxon>Eukaryota</taxon>
        <taxon>Metazoa</taxon>
        <taxon>Ecdysozoa</taxon>
        <taxon>Nematoda</taxon>
        <taxon>Enoplea</taxon>
        <taxon>Dorylaimia</taxon>
        <taxon>Trichinellida</taxon>
        <taxon>Trichinellidae</taxon>
        <taxon>Trichinella</taxon>
    </lineage>
</organism>
<gene>
    <name evidence="2" type="ORF">T03_328</name>
</gene>
<dbReference type="Proteomes" id="UP000054653">
    <property type="component" value="Unassembled WGS sequence"/>
</dbReference>
<dbReference type="EMBL" id="JYDI01003652">
    <property type="protein sequence ID" value="KRY14428.1"/>
    <property type="molecule type" value="Genomic_DNA"/>
</dbReference>
<accession>A0A0V0ZQ42</accession>
<feature type="region of interest" description="Disordered" evidence="1">
    <location>
        <begin position="18"/>
        <end position="37"/>
    </location>
</feature>
<reference evidence="2 3" key="1">
    <citation type="submission" date="2015-01" db="EMBL/GenBank/DDBJ databases">
        <title>Evolution of Trichinella species and genotypes.</title>
        <authorList>
            <person name="Korhonen P.K."/>
            <person name="Edoardo P."/>
            <person name="Giuseppe L.R."/>
            <person name="Gasser R.B."/>
        </authorList>
    </citation>
    <scope>NUCLEOTIDE SEQUENCE [LARGE SCALE GENOMIC DNA]</scope>
    <source>
        <strain evidence="2">ISS120</strain>
    </source>
</reference>
<sequence length="37" mass="4118">MKAEFRLQAGGTLRSLVPARDREEKVTSSLTQGHLAY</sequence>
<feature type="compositionally biased region" description="Polar residues" evidence="1">
    <location>
        <begin position="27"/>
        <end position="37"/>
    </location>
</feature>
<proteinExistence type="predicted"/>
<protein>
    <submittedName>
        <fullName evidence="2">Uncharacterized protein</fullName>
    </submittedName>
</protein>
<evidence type="ECO:0000313" key="3">
    <source>
        <dbReference type="Proteomes" id="UP000054653"/>
    </source>
</evidence>
<evidence type="ECO:0000256" key="1">
    <source>
        <dbReference type="SAM" id="MobiDB-lite"/>
    </source>
</evidence>
<keyword evidence="3" id="KW-1185">Reference proteome</keyword>
<name>A0A0V0ZQ42_TRIBR</name>
<comment type="caution">
    <text evidence="2">The sequence shown here is derived from an EMBL/GenBank/DDBJ whole genome shotgun (WGS) entry which is preliminary data.</text>
</comment>
<dbReference type="AlphaFoldDB" id="A0A0V0ZQ42"/>